<gene>
    <name evidence="3" type="ORF">PV07_10687</name>
</gene>
<evidence type="ECO:0000256" key="1">
    <source>
        <dbReference type="SAM" id="Phobius"/>
    </source>
</evidence>
<sequence>MDVYSLPNVTEPHPPTALALQRVTPVLSYVAVFFSLTSFLWWCIQDYRFFKSLGVGGPSHDIFGWFKVHILVRPFTLAVRDTIWTGDYPDHGAHKDIMALPDRRGERPVILGIAPQRQFSQCPGQEMNSRVLALFSSFVHNNPNLLQQRLSVVEKHHSALFVHPGILAKPDNLPEIATIANGEMGHIHGDTSLHLYFSPADAKILIERGWAQRHRSARTQPWWFGGLKNMWGIGDTFLIVYAPRDQHELDVLCVLIKASIMFMTGEQEVVKS</sequence>
<feature type="transmembrane region" description="Helical" evidence="1">
    <location>
        <begin position="26"/>
        <end position="44"/>
    </location>
</feature>
<keyword evidence="1" id="KW-1133">Transmembrane helix</keyword>
<evidence type="ECO:0000259" key="2">
    <source>
        <dbReference type="Pfam" id="PF17648"/>
    </source>
</evidence>
<dbReference type="VEuPathDB" id="FungiDB:PV07_10687"/>
<keyword evidence="4" id="KW-1185">Reference proteome</keyword>
<dbReference type="PANTHER" id="PTHR38695">
    <property type="entry name" value="AMINO ACID PERMEASE_ SLC12A DOMAIN-CONTAINING PROTEIN"/>
    <property type="match status" value="1"/>
</dbReference>
<protein>
    <recommendedName>
        <fullName evidence="2">Luciferase domain-containing protein</fullName>
    </recommendedName>
</protein>
<keyword evidence="1" id="KW-0812">Transmembrane</keyword>
<evidence type="ECO:0000313" key="4">
    <source>
        <dbReference type="Proteomes" id="UP000054466"/>
    </source>
</evidence>
<accession>A0A0D1ZBE3</accession>
<organism evidence="3 4">
    <name type="scientific">Cladophialophora immunda</name>
    <dbReference type="NCBI Taxonomy" id="569365"/>
    <lineage>
        <taxon>Eukaryota</taxon>
        <taxon>Fungi</taxon>
        <taxon>Dikarya</taxon>
        <taxon>Ascomycota</taxon>
        <taxon>Pezizomycotina</taxon>
        <taxon>Eurotiomycetes</taxon>
        <taxon>Chaetothyriomycetidae</taxon>
        <taxon>Chaetothyriales</taxon>
        <taxon>Herpotrichiellaceae</taxon>
        <taxon>Cladophialophora</taxon>
    </lineage>
</organism>
<name>A0A0D1ZBE3_9EURO</name>
<dbReference type="RefSeq" id="XP_016245227.1">
    <property type="nucleotide sequence ID" value="XM_016398036.1"/>
</dbReference>
<dbReference type="InterPro" id="IPR048273">
    <property type="entry name" value="Luciferase"/>
</dbReference>
<dbReference type="GeneID" id="27349881"/>
<keyword evidence="1" id="KW-0472">Membrane</keyword>
<dbReference type="OrthoDB" id="5358398at2759"/>
<dbReference type="Pfam" id="PF17648">
    <property type="entry name" value="Luciferase"/>
    <property type="match status" value="1"/>
</dbReference>
<dbReference type="HOGENOM" id="CLU_063954_1_0_1"/>
<dbReference type="EMBL" id="KN847045">
    <property type="protein sequence ID" value="KIW25011.1"/>
    <property type="molecule type" value="Genomic_DNA"/>
</dbReference>
<dbReference type="InterPro" id="IPR040841">
    <property type="entry name" value="Luciferase_dom"/>
</dbReference>
<reference evidence="3 4" key="1">
    <citation type="submission" date="2015-01" db="EMBL/GenBank/DDBJ databases">
        <title>The Genome Sequence of Cladophialophora immunda CBS83496.</title>
        <authorList>
            <consortium name="The Broad Institute Genomics Platform"/>
            <person name="Cuomo C."/>
            <person name="de Hoog S."/>
            <person name="Gorbushina A."/>
            <person name="Stielow B."/>
            <person name="Teixiera M."/>
            <person name="Abouelleil A."/>
            <person name="Chapman S.B."/>
            <person name="Priest M."/>
            <person name="Young S.K."/>
            <person name="Wortman J."/>
            <person name="Nusbaum C."/>
            <person name="Birren B."/>
        </authorList>
    </citation>
    <scope>NUCLEOTIDE SEQUENCE [LARGE SCALE GENOMIC DNA]</scope>
    <source>
        <strain evidence="3 4">CBS 83496</strain>
    </source>
</reference>
<dbReference type="AlphaFoldDB" id="A0A0D1ZBE3"/>
<evidence type="ECO:0000313" key="3">
    <source>
        <dbReference type="EMBL" id="KIW25011.1"/>
    </source>
</evidence>
<proteinExistence type="predicted"/>
<feature type="domain" description="Luciferase" evidence="2">
    <location>
        <begin position="182"/>
        <end position="259"/>
    </location>
</feature>
<dbReference type="PANTHER" id="PTHR38695:SF1">
    <property type="entry name" value="AMINO ACID PERMEASE_ SLC12A DOMAIN-CONTAINING PROTEIN"/>
    <property type="match status" value="1"/>
</dbReference>
<dbReference type="STRING" id="569365.A0A0D1ZBE3"/>
<dbReference type="Proteomes" id="UP000054466">
    <property type="component" value="Unassembled WGS sequence"/>
</dbReference>